<dbReference type="InterPro" id="IPR014746">
    <property type="entry name" value="Gln_synth/guanido_kin_cat_dom"/>
</dbReference>
<dbReference type="OrthoDB" id="3277468at2"/>
<proteinExistence type="inferred from homology"/>
<feature type="domain" description="GS catalytic" evidence="8">
    <location>
        <begin position="221"/>
        <end position="550"/>
    </location>
</feature>
<protein>
    <submittedName>
        <fullName evidence="9">Glutamine synthetase</fullName>
    </submittedName>
</protein>
<dbReference type="Gene3D" id="3.30.590.10">
    <property type="entry name" value="Glutamine synthetase/guanido kinase, catalytic domain"/>
    <property type="match status" value="1"/>
</dbReference>
<evidence type="ECO:0000259" key="8">
    <source>
        <dbReference type="PROSITE" id="PS51987"/>
    </source>
</evidence>
<sequence length="550" mass="59614">MDGGAVRRDRRANAPRLRATNKYGPKAVGDANSRRRRRPLGPPKRADCGKHSAAKLDGRPPSLGFRPVRRRTPAVAAAAHQERIMTLVHAGRASSWLRSDQSLSNRDDFVDGVESLLSTVERNGIEIVRFLWVDHNGVLRGKGVAREALAGRLRSGVGLSTVRQSASLLDLAQPCPGFEVMDEVRITAVPSTFTLLSYAPGSAAVLCDLLTRDGAPWGACPRTFLRDAVDRAAHLGFDVVAAFEPEFTLLRDEALLDDGLMMDSEAFDVTNDYVVALIRALRTTGMTVEQYHPEASPGQHELTVRPAPALRAADNHVWQRAFTRGVARERGLRATFAPVPMPGLRGNGNHVHLSLWRDGNAFAAPTGGLSDVAHHFIAGVLAHLPGLTALLCASVNSYERLIRGNWAGAFGCYGPDNRDAAIRVPSALQGDEIGTTNVEVKPCDATANPYLALGAIVYAGMDGVERRLDPGVPLTADPNGLSDAELRRRGVTTLPRSLAEAVDALERDEFLMSVLGSPRRELYTTIKRADVRDMARMDSDSVFALHAKRF</sequence>
<keyword evidence="3" id="KW-0547">Nucleotide-binding</keyword>
<evidence type="ECO:0000256" key="7">
    <source>
        <dbReference type="SAM" id="MobiDB-lite"/>
    </source>
</evidence>
<reference evidence="9 10" key="1">
    <citation type="submission" date="2018-08" db="EMBL/GenBank/DDBJ databases">
        <title>Streptomyces NEAU-D10 sp. nov., a novel Actinomycete isolated from soil.</title>
        <authorList>
            <person name="Jin L."/>
        </authorList>
    </citation>
    <scope>NUCLEOTIDE SEQUENCE [LARGE SCALE GENOMIC DNA]</scope>
    <source>
        <strain evidence="9 10">NEAU-D10</strain>
    </source>
</reference>
<dbReference type="SUPFAM" id="SSF54368">
    <property type="entry name" value="Glutamine synthetase, N-terminal domain"/>
    <property type="match status" value="1"/>
</dbReference>
<dbReference type="InterPro" id="IPR036651">
    <property type="entry name" value="Gln_synt_N_sf"/>
</dbReference>
<evidence type="ECO:0000256" key="2">
    <source>
        <dbReference type="ARBA" id="ARBA00022598"/>
    </source>
</evidence>
<dbReference type="PROSITE" id="PS51987">
    <property type="entry name" value="GS_CATALYTIC"/>
    <property type="match status" value="1"/>
</dbReference>
<dbReference type="SUPFAM" id="SSF55931">
    <property type="entry name" value="Glutamine synthetase/guanido kinase"/>
    <property type="match status" value="1"/>
</dbReference>
<organism evidence="9 10">
    <name type="scientific">Streptomyces inhibens</name>
    <dbReference type="NCBI Taxonomy" id="2293571"/>
    <lineage>
        <taxon>Bacteria</taxon>
        <taxon>Bacillati</taxon>
        <taxon>Actinomycetota</taxon>
        <taxon>Actinomycetes</taxon>
        <taxon>Kitasatosporales</taxon>
        <taxon>Streptomycetaceae</taxon>
        <taxon>Streptomyces</taxon>
    </lineage>
</organism>
<gene>
    <name evidence="9" type="ORF">DY245_42725</name>
</gene>
<dbReference type="InterPro" id="IPR008147">
    <property type="entry name" value="Gln_synt_N"/>
</dbReference>
<dbReference type="PANTHER" id="PTHR43785">
    <property type="entry name" value="GAMMA-GLUTAMYLPUTRESCINE SYNTHETASE"/>
    <property type="match status" value="1"/>
</dbReference>
<evidence type="ECO:0000256" key="1">
    <source>
        <dbReference type="ARBA" id="ARBA00009897"/>
    </source>
</evidence>
<evidence type="ECO:0000256" key="5">
    <source>
        <dbReference type="PROSITE-ProRule" id="PRU01331"/>
    </source>
</evidence>
<name>A0A371PPW3_STRIH</name>
<dbReference type="GO" id="GO:0004356">
    <property type="term" value="F:glutamine synthetase activity"/>
    <property type="evidence" value="ECO:0007669"/>
    <property type="project" value="InterPro"/>
</dbReference>
<dbReference type="GO" id="GO:0005524">
    <property type="term" value="F:ATP binding"/>
    <property type="evidence" value="ECO:0007669"/>
    <property type="project" value="UniProtKB-KW"/>
</dbReference>
<keyword evidence="4" id="KW-0067">ATP-binding</keyword>
<keyword evidence="10" id="KW-1185">Reference proteome</keyword>
<dbReference type="AlphaFoldDB" id="A0A371PPW3"/>
<dbReference type="Pfam" id="PF00120">
    <property type="entry name" value="Gln-synt_C"/>
    <property type="match status" value="1"/>
</dbReference>
<dbReference type="PANTHER" id="PTHR43785:SF12">
    <property type="entry name" value="TYPE-1 GLUTAMINE SYNTHETASE 2"/>
    <property type="match status" value="1"/>
</dbReference>
<dbReference type="InterPro" id="IPR008146">
    <property type="entry name" value="Gln_synth_cat_dom"/>
</dbReference>
<keyword evidence="2" id="KW-0436">Ligase</keyword>
<dbReference type="SMART" id="SM01230">
    <property type="entry name" value="Gln-synt_C"/>
    <property type="match status" value="1"/>
</dbReference>
<dbReference type="Proteomes" id="UP000262477">
    <property type="component" value="Unassembled WGS sequence"/>
</dbReference>
<feature type="compositionally biased region" description="Basic and acidic residues" evidence="7">
    <location>
        <begin position="44"/>
        <end position="58"/>
    </location>
</feature>
<evidence type="ECO:0000256" key="4">
    <source>
        <dbReference type="ARBA" id="ARBA00022840"/>
    </source>
</evidence>
<evidence type="ECO:0000256" key="6">
    <source>
        <dbReference type="RuleBase" id="RU000384"/>
    </source>
</evidence>
<dbReference type="EMBL" id="QUAC01000482">
    <property type="protein sequence ID" value="REK84542.1"/>
    <property type="molecule type" value="Genomic_DNA"/>
</dbReference>
<dbReference type="Gene3D" id="3.10.20.70">
    <property type="entry name" value="Glutamine synthetase, N-terminal domain"/>
    <property type="match status" value="1"/>
</dbReference>
<evidence type="ECO:0000313" key="10">
    <source>
        <dbReference type="Proteomes" id="UP000262477"/>
    </source>
</evidence>
<dbReference type="Pfam" id="PF16952">
    <property type="entry name" value="Gln-synt_N_2"/>
    <property type="match status" value="1"/>
</dbReference>
<feature type="region of interest" description="Disordered" evidence="7">
    <location>
        <begin position="1"/>
        <end position="67"/>
    </location>
</feature>
<accession>A0A371PPW3</accession>
<comment type="caution">
    <text evidence="9">The sequence shown here is derived from an EMBL/GenBank/DDBJ whole genome shotgun (WGS) entry which is preliminary data.</text>
</comment>
<comment type="similarity">
    <text evidence="1 5 6">Belongs to the glutamine synthetase family.</text>
</comment>
<evidence type="ECO:0000256" key="3">
    <source>
        <dbReference type="ARBA" id="ARBA00022741"/>
    </source>
</evidence>
<evidence type="ECO:0000313" key="9">
    <source>
        <dbReference type="EMBL" id="REK84542.1"/>
    </source>
</evidence>
<dbReference type="GO" id="GO:0006542">
    <property type="term" value="P:glutamine biosynthetic process"/>
    <property type="evidence" value="ECO:0007669"/>
    <property type="project" value="InterPro"/>
</dbReference>